<evidence type="ECO:0000313" key="1">
    <source>
        <dbReference type="EMBL" id="RXI04907.1"/>
    </source>
</evidence>
<dbReference type="Proteomes" id="UP000290289">
    <property type="component" value="Chromosome 3"/>
</dbReference>
<reference evidence="1 2" key="1">
    <citation type="submission" date="2018-10" db="EMBL/GenBank/DDBJ databases">
        <title>A high-quality apple genome assembly.</title>
        <authorList>
            <person name="Hu J."/>
        </authorList>
    </citation>
    <scope>NUCLEOTIDE SEQUENCE [LARGE SCALE GENOMIC DNA]</scope>
    <source>
        <strain evidence="2">cv. HFTH1</strain>
        <tissue evidence="1">Young leaf</tissue>
    </source>
</reference>
<dbReference type="AlphaFoldDB" id="A0A498KC15"/>
<gene>
    <name evidence="1" type="ORF">DVH24_039181</name>
</gene>
<protein>
    <recommendedName>
        <fullName evidence="3">DUF4283 domain-containing protein</fullName>
    </recommendedName>
</protein>
<dbReference type="EMBL" id="RDQH01000329">
    <property type="protein sequence ID" value="RXI04907.1"/>
    <property type="molecule type" value="Genomic_DNA"/>
</dbReference>
<comment type="caution">
    <text evidence="1">The sequence shown here is derived from an EMBL/GenBank/DDBJ whole genome shotgun (WGS) entry which is preliminary data.</text>
</comment>
<name>A0A498KC15_MALDO</name>
<evidence type="ECO:0000313" key="2">
    <source>
        <dbReference type="Proteomes" id="UP000290289"/>
    </source>
</evidence>
<sequence length="148" mass="16777">MLGAEPLINDDFMDYLSVNLEDSLDLEERNVESVPLVELLVIDVEPSQLIIKDVLRSIWRKMGNIKVLRAKANVYSIEVGDEQVARRILTVPGSSKVRLLQSNFDPFINNWMKFVQIELFSGSKSMGSPRICALLRMPECLEVRLAPS</sequence>
<proteinExistence type="predicted"/>
<evidence type="ECO:0008006" key="3">
    <source>
        <dbReference type="Google" id="ProtNLM"/>
    </source>
</evidence>
<organism evidence="1 2">
    <name type="scientific">Malus domestica</name>
    <name type="common">Apple</name>
    <name type="synonym">Pyrus malus</name>
    <dbReference type="NCBI Taxonomy" id="3750"/>
    <lineage>
        <taxon>Eukaryota</taxon>
        <taxon>Viridiplantae</taxon>
        <taxon>Streptophyta</taxon>
        <taxon>Embryophyta</taxon>
        <taxon>Tracheophyta</taxon>
        <taxon>Spermatophyta</taxon>
        <taxon>Magnoliopsida</taxon>
        <taxon>eudicotyledons</taxon>
        <taxon>Gunneridae</taxon>
        <taxon>Pentapetalae</taxon>
        <taxon>rosids</taxon>
        <taxon>fabids</taxon>
        <taxon>Rosales</taxon>
        <taxon>Rosaceae</taxon>
        <taxon>Amygdaloideae</taxon>
        <taxon>Maleae</taxon>
        <taxon>Malus</taxon>
    </lineage>
</organism>
<keyword evidence="2" id="KW-1185">Reference proteome</keyword>
<accession>A0A498KC15</accession>